<dbReference type="Proteomes" id="UP000448292">
    <property type="component" value="Unassembled WGS sequence"/>
</dbReference>
<comment type="caution">
    <text evidence="1">The sequence shown here is derived from an EMBL/GenBank/DDBJ whole genome shotgun (WGS) entry which is preliminary data.</text>
</comment>
<keyword evidence="2" id="KW-1185">Reference proteome</keyword>
<dbReference type="AlphaFoldDB" id="A0A7M3MBT9"/>
<dbReference type="OrthoDB" id="9765386at2"/>
<accession>A0A7M3MBT9</accession>
<evidence type="ECO:0000313" key="1">
    <source>
        <dbReference type="EMBL" id="TVM15786.1"/>
    </source>
</evidence>
<protein>
    <submittedName>
        <fullName evidence="1">Phage portal protein</fullName>
    </submittedName>
</protein>
<sequence length="389" mass="43457">MKILDLFRKKETRAEDPSWSALSGMNTATGAILTSRLAENLSVVLACTNVIATAAASIPAYVYRETENGRDVDEKHPLSKLIRRGVNDHQAWPDFVEWLIAEVLLRGNALVEIVTDGAGRVAALKPIPWQWVSVQMLPNGKLAYDVTEMTSIYGGQGKMRRLLEHEVLHLRDRSDDGLIGRARLHRAAGAVEGGLAVQEAANALHRNGLNPSGAFKLDGKLPEDARKHLRQQIEQMHAGASNRGKFFLLDQGLEWQQMTMTPEDAELLGSRKFSVEEMCRIFQVPPPLVQDYTHNTFTNSETAGRWFAMFTVAPWCRKIEAAFTRSVFSAATRDSHRLEFDLSGFLRGDHDARWRGHEIAVKNGILTVNEVRELEGWNPLTEGNQAVEV</sequence>
<dbReference type="InterPro" id="IPR006427">
    <property type="entry name" value="Portal_HK97"/>
</dbReference>
<dbReference type="NCBIfam" id="TIGR01537">
    <property type="entry name" value="portal_HK97"/>
    <property type="match status" value="1"/>
</dbReference>
<name>A0A7M3MBT9_9BACT</name>
<gene>
    <name evidence="1" type="ORF">DPQ33_13860</name>
</gene>
<dbReference type="RefSeq" id="WP_144303829.1">
    <property type="nucleotide sequence ID" value="NZ_QMIE01000014.1"/>
</dbReference>
<dbReference type="InterPro" id="IPR006944">
    <property type="entry name" value="Phage/GTA_portal"/>
</dbReference>
<organism evidence="1 2">
    <name type="scientific">Oceanidesulfovibrio indonesiensis</name>
    <dbReference type="NCBI Taxonomy" id="54767"/>
    <lineage>
        <taxon>Bacteria</taxon>
        <taxon>Pseudomonadati</taxon>
        <taxon>Thermodesulfobacteriota</taxon>
        <taxon>Desulfovibrionia</taxon>
        <taxon>Desulfovibrionales</taxon>
        <taxon>Desulfovibrionaceae</taxon>
        <taxon>Oceanidesulfovibrio</taxon>
    </lineage>
</organism>
<proteinExistence type="predicted"/>
<dbReference type="EMBL" id="QMIE01000014">
    <property type="protein sequence ID" value="TVM15786.1"/>
    <property type="molecule type" value="Genomic_DNA"/>
</dbReference>
<dbReference type="Pfam" id="PF04860">
    <property type="entry name" value="Phage_portal"/>
    <property type="match status" value="1"/>
</dbReference>
<evidence type="ECO:0000313" key="2">
    <source>
        <dbReference type="Proteomes" id="UP000448292"/>
    </source>
</evidence>
<reference evidence="1 2" key="1">
    <citation type="submission" date="2018-06" db="EMBL/GenBank/DDBJ databases">
        <title>Complete genome of Desulfovibrio indonesiensis P37SLT.</title>
        <authorList>
            <person name="Crispim J.S."/>
            <person name="Vidigal P.M.P."/>
            <person name="Silva L.C.F."/>
            <person name="Laguardia C.N."/>
            <person name="Araujo L.C."/>
            <person name="Dias R.S."/>
            <person name="Sousa M.P."/>
            <person name="Paula S.O."/>
            <person name="Silva C."/>
        </authorList>
    </citation>
    <scope>NUCLEOTIDE SEQUENCE [LARGE SCALE GENOMIC DNA]</scope>
    <source>
        <strain evidence="1 2">P37SLT</strain>
    </source>
</reference>